<dbReference type="Gene3D" id="3.80.10.10">
    <property type="entry name" value="Ribonuclease Inhibitor"/>
    <property type="match status" value="1"/>
</dbReference>
<dbReference type="InterPro" id="IPR001810">
    <property type="entry name" value="F-box_dom"/>
</dbReference>
<accession>A0A0A9DJ19</accession>
<reference evidence="3" key="2">
    <citation type="journal article" date="2015" name="Data Brief">
        <title>Shoot transcriptome of the giant reed, Arundo donax.</title>
        <authorList>
            <person name="Barrero R.A."/>
            <person name="Guerrero F.D."/>
            <person name="Moolhuijzen P."/>
            <person name="Goolsby J.A."/>
            <person name="Tidwell J."/>
            <person name="Bellgard S.E."/>
            <person name="Bellgard M.I."/>
        </authorList>
    </citation>
    <scope>NUCLEOTIDE SEQUENCE</scope>
    <source>
        <tissue evidence="3">Shoot tissue taken approximately 20 cm above the soil surface</tissue>
    </source>
</reference>
<protein>
    <recommendedName>
        <fullName evidence="4">F-box domain-containing protein</fullName>
    </recommendedName>
</protein>
<evidence type="ECO:0000259" key="2">
    <source>
        <dbReference type="Pfam" id="PF23622"/>
    </source>
</evidence>
<feature type="domain" description="At1g61320/AtMIF1 LRR" evidence="2">
    <location>
        <begin position="70"/>
        <end position="456"/>
    </location>
</feature>
<evidence type="ECO:0000259" key="1">
    <source>
        <dbReference type="Pfam" id="PF00646"/>
    </source>
</evidence>
<dbReference type="InterPro" id="IPR032675">
    <property type="entry name" value="LRR_dom_sf"/>
</dbReference>
<proteinExistence type="predicted"/>
<reference evidence="3" key="1">
    <citation type="submission" date="2014-09" db="EMBL/GenBank/DDBJ databases">
        <authorList>
            <person name="Magalhaes I.L.F."/>
            <person name="Oliveira U."/>
            <person name="Santos F.R."/>
            <person name="Vidigal T.H.D.A."/>
            <person name="Brescovit A.D."/>
            <person name="Santos A.J."/>
        </authorList>
    </citation>
    <scope>NUCLEOTIDE SEQUENCE</scope>
    <source>
        <tissue evidence="3">Shoot tissue taken approximately 20 cm above the soil surface</tissue>
    </source>
</reference>
<sequence length="496" mass="55237">MRRSISDLPEDIWFHIHSLMPMRDAARAACLSSAFLRSWGCRSNLTFNNGTIGLNASACGGNFSRKIDRILRNHSGFGVKIFKLEYTGVCGFNASRYLDSWLQIAVKPGIEELTLSLCQTKKVYNFPCSLLSDGIENSIRYLKLRNCALRPTAELGPLRSLVSLHLCFVSITGAELECLLSNSLALEQLDLTHCVEIICLRIPCALQQLSSLSVFECSNLRMLESKAPNLSSFFFRGYRVKLSLVETLQMKKLNMCRTNLVHYARAVLPSTMPNLETLLIDSVREVVNTPMLPTKFLYLKHLSIRLTSGSSFSLSYDYFSLISFLDASPFLETLVLDVTQGRMEEHESIFADASPLRQMPEHHHGCLKSVKIIGFSSAKSLVELTCHILKTAVSLECLTLDTIYGHIRCYLKTYKRCIPIADGVLAEAPRALSAIRTYIEKKVPATVKLTVLEPCSECHLRGRLQISCSKVIAVCLSRYVTGSKLNGAQSAGLPAM</sequence>
<dbReference type="InterPro" id="IPR055357">
    <property type="entry name" value="LRR_At1g61320_AtMIF1"/>
</dbReference>
<evidence type="ECO:0008006" key="4">
    <source>
        <dbReference type="Google" id="ProtNLM"/>
    </source>
</evidence>
<organism evidence="3">
    <name type="scientific">Arundo donax</name>
    <name type="common">Giant reed</name>
    <name type="synonym">Donax arundinaceus</name>
    <dbReference type="NCBI Taxonomy" id="35708"/>
    <lineage>
        <taxon>Eukaryota</taxon>
        <taxon>Viridiplantae</taxon>
        <taxon>Streptophyta</taxon>
        <taxon>Embryophyta</taxon>
        <taxon>Tracheophyta</taxon>
        <taxon>Spermatophyta</taxon>
        <taxon>Magnoliopsida</taxon>
        <taxon>Liliopsida</taxon>
        <taxon>Poales</taxon>
        <taxon>Poaceae</taxon>
        <taxon>PACMAD clade</taxon>
        <taxon>Arundinoideae</taxon>
        <taxon>Arundineae</taxon>
        <taxon>Arundo</taxon>
    </lineage>
</organism>
<dbReference type="SUPFAM" id="SSF81383">
    <property type="entry name" value="F-box domain"/>
    <property type="match status" value="1"/>
</dbReference>
<name>A0A0A9DJ19_ARUDO</name>
<dbReference type="InterPro" id="IPR053772">
    <property type="entry name" value="At1g61320/At1g61330-like"/>
</dbReference>
<dbReference type="Pfam" id="PF23622">
    <property type="entry name" value="LRR_At1g61320_AtMIF1"/>
    <property type="match status" value="1"/>
</dbReference>
<dbReference type="Pfam" id="PF00646">
    <property type="entry name" value="F-box"/>
    <property type="match status" value="1"/>
</dbReference>
<dbReference type="SUPFAM" id="SSF52047">
    <property type="entry name" value="RNI-like"/>
    <property type="match status" value="1"/>
</dbReference>
<dbReference type="PANTHER" id="PTHR34145:SF23">
    <property type="entry name" value="OS04G0479800 PROTEIN"/>
    <property type="match status" value="1"/>
</dbReference>
<dbReference type="EMBL" id="GBRH01209321">
    <property type="protein sequence ID" value="JAD88574.1"/>
    <property type="molecule type" value="Transcribed_RNA"/>
</dbReference>
<dbReference type="AlphaFoldDB" id="A0A0A9DJ19"/>
<evidence type="ECO:0000313" key="3">
    <source>
        <dbReference type="EMBL" id="JAD88574.1"/>
    </source>
</evidence>
<dbReference type="InterPro" id="IPR036047">
    <property type="entry name" value="F-box-like_dom_sf"/>
</dbReference>
<dbReference type="PANTHER" id="PTHR34145">
    <property type="entry name" value="OS02G0105600 PROTEIN"/>
    <property type="match status" value="1"/>
</dbReference>
<feature type="domain" description="F-box" evidence="1">
    <location>
        <begin position="5"/>
        <end position="36"/>
    </location>
</feature>